<name>A0A517VB49_9PLAN</name>
<dbReference type="InterPro" id="IPR011006">
    <property type="entry name" value="CheY-like_superfamily"/>
</dbReference>
<dbReference type="SMART" id="SM00448">
    <property type="entry name" value="REC"/>
    <property type="match status" value="1"/>
</dbReference>
<dbReference type="Gene3D" id="3.40.50.2300">
    <property type="match status" value="1"/>
</dbReference>
<keyword evidence="10" id="KW-0238">DNA-binding</keyword>
<keyword evidence="6" id="KW-0547">Nucleotide-binding</keyword>
<dbReference type="InterPro" id="IPR027417">
    <property type="entry name" value="P-loop_NTPase"/>
</dbReference>
<evidence type="ECO:0000256" key="7">
    <source>
        <dbReference type="ARBA" id="ARBA00022840"/>
    </source>
</evidence>
<keyword evidence="9" id="KW-0805">Transcription regulation</keyword>
<evidence type="ECO:0000256" key="16">
    <source>
        <dbReference type="PROSITE-ProRule" id="PRU00169"/>
    </source>
</evidence>
<dbReference type="KEGG" id="gax:Pan161_18680"/>
<evidence type="ECO:0000256" key="6">
    <source>
        <dbReference type="ARBA" id="ARBA00022741"/>
    </source>
</evidence>
<evidence type="ECO:0000256" key="14">
    <source>
        <dbReference type="ARBA" id="ARBA00029881"/>
    </source>
</evidence>
<gene>
    <name evidence="19" type="primary">ntrC_3</name>
    <name evidence="19" type="ORF">Pan161_18680</name>
</gene>
<dbReference type="GO" id="GO:0000160">
    <property type="term" value="P:phosphorelay signal transduction system"/>
    <property type="evidence" value="ECO:0007669"/>
    <property type="project" value="UniProtKB-KW"/>
</dbReference>
<dbReference type="InterPro" id="IPR003593">
    <property type="entry name" value="AAA+_ATPase"/>
</dbReference>
<dbReference type="CDD" id="cd00009">
    <property type="entry name" value="AAA"/>
    <property type="match status" value="1"/>
</dbReference>
<dbReference type="AlphaFoldDB" id="A0A517VB49"/>
<evidence type="ECO:0000259" key="17">
    <source>
        <dbReference type="PROSITE" id="PS50045"/>
    </source>
</evidence>
<keyword evidence="3" id="KW-0963">Cytoplasm</keyword>
<evidence type="ECO:0000259" key="18">
    <source>
        <dbReference type="PROSITE" id="PS50110"/>
    </source>
</evidence>
<dbReference type="SUPFAM" id="SSF46689">
    <property type="entry name" value="Homeodomain-like"/>
    <property type="match status" value="1"/>
</dbReference>
<feature type="domain" description="Sigma-54 factor interaction" evidence="17">
    <location>
        <begin position="142"/>
        <end position="372"/>
    </location>
</feature>
<evidence type="ECO:0000256" key="4">
    <source>
        <dbReference type="ARBA" id="ARBA00022491"/>
    </source>
</evidence>
<evidence type="ECO:0000256" key="2">
    <source>
        <dbReference type="ARBA" id="ARBA00019059"/>
    </source>
</evidence>
<evidence type="ECO:0000313" key="19">
    <source>
        <dbReference type="EMBL" id="QDT90218.1"/>
    </source>
</evidence>
<keyword evidence="13" id="KW-0535">Nitrogen fixation</keyword>
<dbReference type="InterPro" id="IPR009057">
    <property type="entry name" value="Homeodomain-like_sf"/>
</dbReference>
<feature type="domain" description="Response regulatory" evidence="18">
    <location>
        <begin position="3"/>
        <end position="117"/>
    </location>
</feature>
<dbReference type="SUPFAM" id="SSF52172">
    <property type="entry name" value="CheY-like"/>
    <property type="match status" value="1"/>
</dbReference>
<dbReference type="PRINTS" id="PR01590">
    <property type="entry name" value="HTHFIS"/>
</dbReference>
<evidence type="ECO:0000256" key="15">
    <source>
        <dbReference type="ARBA" id="ARBA00031910"/>
    </source>
</evidence>
<evidence type="ECO:0000256" key="1">
    <source>
        <dbReference type="ARBA" id="ARBA00004496"/>
    </source>
</evidence>
<keyword evidence="7" id="KW-0067">ATP-binding</keyword>
<dbReference type="EMBL" id="CP036343">
    <property type="protein sequence ID" value="QDT90218.1"/>
    <property type="molecule type" value="Genomic_DNA"/>
</dbReference>
<keyword evidence="12" id="KW-0804">Transcription</keyword>
<dbReference type="Pfam" id="PF00072">
    <property type="entry name" value="Response_reg"/>
    <property type="match status" value="1"/>
</dbReference>
<evidence type="ECO:0000256" key="5">
    <source>
        <dbReference type="ARBA" id="ARBA00022553"/>
    </source>
</evidence>
<comment type="subcellular location">
    <subcellularLocation>
        <location evidence="1">Cytoplasm</location>
    </subcellularLocation>
</comment>
<evidence type="ECO:0000256" key="3">
    <source>
        <dbReference type="ARBA" id="ARBA00022490"/>
    </source>
</evidence>
<dbReference type="InterPro" id="IPR025662">
    <property type="entry name" value="Sigma_54_int_dom_ATP-bd_1"/>
</dbReference>
<evidence type="ECO:0000256" key="13">
    <source>
        <dbReference type="ARBA" id="ARBA00023231"/>
    </source>
</evidence>
<dbReference type="GO" id="GO:0006355">
    <property type="term" value="P:regulation of DNA-templated transcription"/>
    <property type="evidence" value="ECO:0007669"/>
    <property type="project" value="InterPro"/>
</dbReference>
<dbReference type="Gene3D" id="3.40.50.300">
    <property type="entry name" value="P-loop containing nucleotide triphosphate hydrolases"/>
    <property type="match status" value="1"/>
</dbReference>
<feature type="modified residue" description="4-aspartylphosphate" evidence="16">
    <location>
        <position position="52"/>
    </location>
</feature>
<dbReference type="Pfam" id="PF25601">
    <property type="entry name" value="AAA_lid_14"/>
    <property type="match status" value="1"/>
</dbReference>
<dbReference type="SMART" id="SM00382">
    <property type="entry name" value="AAA"/>
    <property type="match status" value="1"/>
</dbReference>
<evidence type="ECO:0000256" key="8">
    <source>
        <dbReference type="ARBA" id="ARBA00023012"/>
    </source>
</evidence>
<reference evidence="19 20" key="1">
    <citation type="submission" date="2019-02" db="EMBL/GenBank/DDBJ databases">
        <title>Deep-cultivation of Planctomycetes and their phenomic and genomic characterization uncovers novel biology.</title>
        <authorList>
            <person name="Wiegand S."/>
            <person name="Jogler M."/>
            <person name="Boedeker C."/>
            <person name="Pinto D."/>
            <person name="Vollmers J."/>
            <person name="Rivas-Marin E."/>
            <person name="Kohn T."/>
            <person name="Peeters S.H."/>
            <person name="Heuer A."/>
            <person name="Rast P."/>
            <person name="Oberbeckmann S."/>
            <person name="Bunk B."/>
            <person name="Jeske O."/>
            <person name="Meyerdierks A."/>
            <person name="Storesund J.E."/>
            <person name="Kallscheuer N."/>
            <person name="Luecker S."/>
            <person name="Lage O.M."/>
            <person name="Pohl T."/>
            <person name="Merkel B.J."/>
            <person name="Hornburger P."/>
            <person name="Mueller R.-W."/>
            <person name="Bruemmer F."/>
            <person name="Labrenz M."/>
            <person name="Spormann A.M."/>
            <person name="Op den Camp H."/>
            <person name="Overmann J."/>
            <person name="Amann R."/>
            <person name="Jetten M.S.M."/>
            <person name="Mascher T."/>
            <person name="Medema M.H."/>
            <person name="Devos D.P."/>
            <person name="Kaster A.-K."/>
            <person name="Ovreas L."/>
            <person name="Rohde M."/>
            <person name="Galperin M.Y."/>
            <person name="Jogler C."/>
        </authorList>
    </citation>
    <scope>NUCLEOTIDE SEQUENCE [LARGE SCALE GENOMIC DNA]</scope>
    <source>
        <strain evidence="19 20">Pan161</strain>
    </source>
</reference>
<dbReference type="PROSITE" id="PS50110">
    <property type="entry name" value="RESPONSE_REGULATORY"/>
    <property type="match status" value="1"/>
</dbReference>
<dbReference type="PANTHER" id="PTHR32071:SF95">
    <property type="entry name" value="DNA-BINDING TRANSCRIPTIONAL REGULATOR NTRC"/>
    <property type="match status" value="1"/>
</dbReference>
<keyword evidence="20" id="KW-1185">Reference proteome</keyword>
<dbReference type="GO" id="GO:0043565">
    <property type="term" value="F:sequence-specific DNA binding"/>
    <property type="evidence" value="ECO:0007669"/>
    <property type="project" value="InterPro"/>
</dbReference>
<protein>
    <recommendedName>
        <fullName evidence="2">DNA-binding transcriptional regulator NtrC</fullName>
    </recommendedName>
    <alternativeName>
        <fullName evidence="14">Nitrogen regulation protein NR(I)</fullName>
    </alternativeName>
    <alternativeName>
        <fullName evidence="15">Nitrogen regulator I</fullName>
    </alternativeName>
</protein>
<dbReference type="PROSITE" id="PS50045">
    <property type="entry name" value="SIGMA54_INTERACT_4"/>
    <property type="match status" value="1"/>
</dbReference>
<accession>A0A517VB49</accession>
<dbReference type="GO" id="GO:0005737">
    <property type="term" value="C:cytoplasm"/>
    <property type="evidence" value="ECO:0007669"/>
    <property type="project" value="UniProtKB-SubCell"/>
</dbReference>
<organism evidence="19 20">
    <name type="scientific">Gimesia algae</name>
    <dbReference type="NCBI Taxonomy" id="2527971"/>
    <lineage>
        <taxon>Bacteria</taxon>
        <taxon>Pseudomonadati</taxon>
        <taxon>Planctomycetota</taxon>
        <taxon>Planctomycetia</taxon>
        <taxon>Planctomycetales</taxon>
        <taxon>Planctomycetaceae</taxon>
        <taxon>Gimesia</taxon>
    </lineage>
</organism>
<dbReference type="Pfam" id="PF02954">
    <property type="entry name" value="HTH_8"/>
    <property type="match status" value="1"/>
</dbReference>
<sequence length="488" mass="54253">MSQALVVDDDRTVREMVRRSLEKVNVDVTTAGTADEALEAIRASSPEVVLLDIMLPGVSGLDVFRDIHKLDRRLPVVFITSSSESNLAIEAMQLGAFDYLAKPLDLPKLNQLVHKAIETRRLMNIPVALPVGDTKSSKGDQFVGRSPQMLEVFKAIGRVAAENVNVLIRGESGTGKELVARAIYQHSPRSKESFMAVNCAALTETLLESELFGYEKGAFTGADRQRIGKFEQCNGGTIFLDEVGDMSQLTQGKVLRLLQEQRFERVGGNKTIETDVRIIAATNRNLEEMVKAGSFREDLFYRLNGMTISLPPLRQRGDDIALLVEHYLNEACFEMGRTETEGVSSEALELMIQYPWPGNVRELQSVVRQSLLKSTSPIIVPSFLPDELSRRFSTQTASLEPQTDVVGDDLPLADLRLFVDQRLAQQSTDLYSETLEAMERYLLTRILNETGGNQTRAAEILGITRGKIRDRIAQFGISLEKTVSIDDD</sequence>
<evidence type="ECO:0000256" key="12">
    <source>
        <dbReference type="ARBA" id="ARBA00023163"/>
    </source>
</evidence>
<keyword evidence="5 16" id="KW-0597">Phosphoprotein</keyword>
<evidence type="ECO:0000256" key="11">
    <source>
        <dbReference type="ARBA" id="ARBA00023159"/>
    </source>
</evidence>
<dbReference type="PANTHER" id="PTHR32071">
    <property type="entry name" value="TRANSCRIPTIONAL REGULATORY PROTEIN"/>
    <property type="match status" value="1"/>
</dbReference>
<dbReference type="SUPFAM" id="SSF52540">
    <property type="entry name" value="P-loop containing nucleoside triphosphate hydrolases"/>
    <property type="match status" value="1"/>
</dbReference>
<keyword evidence="8" id="KW-0902">Two-component regulatory system</keyword>
<dbReference type="Gene3D" id="1.10.8.60">
    <property type="match status" value="1"/>
</dbReference>
<dbReference type="GO" id="GO:0005524">
    <property type="term" value="F:ATP binding"/>
    <property type="evidence" value="ECO:0007669"/>
    <property type="project" value="UniProtKB-KW"/>
</dbReference>
<dbReference type="InterPro" id="IPR002197">
    <property type="entry name" value="HTH_Fis"/>
</dbReference>
<evidence type="ECO:0000256" key="10">
    <source>
        <dbReference type="ARBA" id="ARBA00023125"/>
    </source>
</evidence>
<dbReference type="CDD" id="cd00156">
    <property type="entry name" value="REC"/>
    <property type="match status" value="1"/>
</dbReference>
<dbReference type="FunFam" id="3.40.50.300:FF:000006">
    <property type="entry name" value="DNA-binding transcriptional regulator NtrC"/>
    <property type="match status" value="1"/>
</dbReference>
<dbReference type="InterPro" id="IPR001789">
    <property type="entry name" value="Sig_transdc_resp-reg_receiver"/>
</dbReference>
<dbReference type="Pfam" id="PF00158">
    <property type="entry name" value="Sigma54_activat"/>
    <property type="match status" value="1"/>
</dbReference>
<dbReference type="OrthoDB" id="9803970at2"/>
<evidence type="ECO:0000256" key="9">
    <source>
        <dbReference type="ARBA" id="ARBA00023015"/>
    </source>
</evidence>
<evidence type="ECO:0000313" key="20">
    <source>
        <dbReference type="Proteomes" id="UP000316855"/>
    </source>
</evidence>
<dbReference type="InterPro" id="IPR002078">
    <property type="entry name" value="Sigma_54_int"/>
</dbReference>
<dbReference type="Gene3D" id="1.10.10.60">
    <property type="entry name" value="Homeodomain-like"/>
    <property type="match status" value="1"/>
</dbReference>
<proteinExistence type="predicted"/>
<keyword evidence="4" id="KW-0678">Repressor</keyword>
<dbReference type="RefSeq" id="WP_145226003.1">
    <property type="nucleotide sequence ID" value="NZ_CP036343.1"/>
</dbReference>
<dbReference type="PROSITE" id="PS00675">
    <property type="entry name" value="SIGMA54_INTERACT_1"/>
    <property type="match status" value="1"/>
</dbReference>
<dbReference type="InterPro" id="IPR058031">
    <property type="entry name" value="AAA_lid_NorR"/>
</dbReference>
<dbReference type="Proteomes" id="UP000316855">
    <property type="component" value="Chromosome"/>
</dbReference>
<keyword evidence="11" id="KW-0010">Activator</keyword>